<dbReference type="RefSeq" id="WP_161824622.1">
    <property type="nucleotide sequence ID" value="NZ_WVIC01000009.1"/>
</dbReference>
<comment type="caution">
    <text evidence="1">The sequence shown here is derived from an EMBL/GenBank/DDBJ whole genome shotgun (WGS) entry which is preliminary data.</text>
</comment>
<dbReference type="Proteomes" id="UP000607397">
    <property type="component" value="Unassembled WGS sequence"/>
</dbReference>
<accession>A0A8K1ZXW9</accession>
<dbReference type="AlphaFoldDB" id="A0A8K1ZXW9"/>
<sequence length="53" mass="5685">MALSIAQLAEDHCGQAVLNDQDMRNSGLSAAGKRLTDEKRRAAITRLLLHPAG</sequence>
<reference evidence="1" key="1">
    <citation type="submission" date="2019-12" db="EMBL/GenBank/DDBJ databases">
        <title>High-Quality draft genome sequences of three cyanobacteria isolated from the limestone walls of the Old Cathedral of Coimbra.</title>
        <authorList>
            <person name="Tiago I."/>
            <person name="Soares F."/>
            <person name="Portugal A."/>
        </authorList>
    </citation>
    <scope>NUCLEOTIDE SEQUENCE [LARGE SCALE GENOMIC DNA]</scope>
    <source>
        <strain evidence="1">C</strain>
    </source>
</reference>
<evidence type="ECO:0000313" key="2">
    <source>
        <dbReference type="Proteomes" id="UP000607397"/>
    </source>
</evidence>
<gene>
    <name evidence="1" type="ORF">GS597_06370</name>
</gene>
<organism evidence="1 2">
    <name type="scientific">Petrachloros mirabilis ULC683</name>
    <dbReference type="NCBI Taxonomy" id="2781853"/>
    <lineage>
        <taxon>Bacteria</taxon>
        <taxon>Bacillati</taxon>
        <taxon>Cyanobacteriota</taxon>
        <taxon>Cyanophyceae</taxon>
        <taxon>Synechococcales</taxon>
        <taxon>Petrachlorosaceae</taxon>
        <taxon>Petrachloros</taxon>
        <taxon>Petrachloros mirabilis</taxon>
    </lineage>
</organism>
<name>A0A8K1ZXW9_9CYAN</name>
<proteinExistence type="predicted"/>
<evidence type="ECO:0000313" key="1">
    <source>
        <dbReference type="EMBL" id="NCJ06147.1"/>
    </source>
</evidence>
<protein>
    <submittedName>
        <fullName evidence="1">Uncharacterized protein</fullName>
    </submittedName>
</protein>
<keyword evidence="2" id="KW-1185">Reference proteome</keyword>
<dbReference type="EMBL" id="WVIC01000009">
    <property type="protein sequence ID" value="NCJ06147.1"/>
    <property type="molecule type" value="Genomic_DNA"/>
</dbReference>